<dbReference type="PROSITE" id="PS51435">
    <property type="entry name" value="AP_NUCLEASE_F1_4"/>
    <property type="match status" value="1"/>
</dbReference>
<dbReference type="SUPFAM" id="SSF56219">
    <property type="entry name" value="DNase I-like"/>
    <property type="match status" value="1"/>
</dbReference>
<evidence type="ECO:0000256" key="11">
    <source>
        <dbReference type="SAM" id="MobiDB-lite"/>
    </source>
</evidence>
<dbReference type="Pfam" id="PF03372">
    <property type="entry name" value="Exo_endo_phos"/>
    <property type="match status" value="1"/>
</dbReference>
<feature type="compositionally biased region" description="Acidic residues" evidence="11">
    <location>
        <begin position="252"/>
        <end position="262"/>
    </location>
</feature>
<evidence type="ECO:0000313" key="13">
    <source>
        <dbReference type="EMBL" id="CAG9854918.1"/>
    </source>
</evidence>
<dbReference type="InterPro" id="IPR036691">
    <property type="entry name" value="Endo/exonu/phosph_ase_sf"/>
</dbReference>
<dbReference type="GO" id="GO:0046872">
    <property type="term" value="F:metal ion binding"/>
    <property type="evidence" value="ECO:0007669"/>
    <property type="project" value="UniProtKB-KW"/>
</dbReference>
<feature type="compositionally biased region" description="Basic and acidic residues" evidence="11">
    <location>
        <begin position="90"/>
        <end position="100"/>
    </location>
</feature>
<proteinExistence type="inferred from homology"/>
<feature type="compositionally biased region" description="Basic and acidic residues" evidence="11">
    <location>
        <begin position="186"/>
        <end position="206"/>
    </location>
</feature>
<dbReference type="GO" id="GO:0003677">
    <property type="term" value="F:DNA binding"/>
    <property type="evidence" value="ECO:0007669"/>
    <property type="project" value="InterPro"/>
</dbReference>
<feature type="compositionally biased region" description="Basic and acidic residues" evidence="11">
    <location>
        <begin position="169"/>
        <end position="179"/>
    </location>
</feature>
<dbReference type="Gene3D" id="3.60.10.10">
    <property type="entry name" value="Endonuclease/exonuclease/phosphatase"/>
    <property type="match status" value="1"/>
</dbReference>
<dbReference type="InterPro" id="IPR020848">
    <property type="entry name" value="AP_endonuclease_F1_CS"/>
</dbReference>
<feature type="active site" description="Proton acceptor" evidence="7">
    <location>
        <position position="737"/>
    </location>
</feature>
<feature type="compositionally biased region" description="Basic and acidic residues" evidence="11">
    <location>
        <begin position="355"/>
        <end position="365"/>
    </location>
</feature>
<feature type="compositionally biased region" description="Polar residues" evidence="11">
    <location>
        <begin position="21"/>
        <end position="32"/>
    </location>
</feature>
<evidence type="ECO:0000256" key="7">
    <source>
        <dbReference type="PIRSR" id="PIRSR604808-1"/>
    </source>
</evidence>
<feature type="active site" evidence="7">
    <location>
        <position position="600"/>
    </location>
</feature>
<feature type="compositionally biased region" description="Acidic residues" evidence="11">
    <location>
        <begin position="128"/>
        <end position="138"/>
    </location>
</feature>
<keyword evidence="6 8" id="KW-0460">Magnesium</keyword>
<dbReference type="PANTHER" id="PTHR22748">
    <property type="entry name" value="AP ENDONUCLEASE"/>
    <property type="match status" value="1"/>
</dbReference>
<comment type="catalytic activity">
    <reaction evidence="1">
        <text>Exonucleolytic cleavage in the 3'- to 5'-direction to yield nucleoside 5'-phosphates.</text>
        <dbReference type="EC" id="3.1.11.2"/>
    </reaction>
</comment>
<feature type="compositionally biased region" description="Basic and acidic residues" evidence="11">
    <location>
        <begin position="422"/>
        <end position="432"/>
    </location>
</feature>
<dbReference type="InterPro" id="IPR020847">
    <property type="entry name" value="AP_endonuclease_F1_BS"/>
</dbReference>
<dbReference type="EC" id="3.1.-.-" evidence="10"/>
<dbReference type="NCBIfam" id="TIGR00633">
    <property type="entry name" value="xth"/>
    <property type="match status" value="1"/>
</dbReference>
<evidence type="ECO:0000256" key="9">
    <source>
        <dbReference type="PIRSR" id="PIRSR604808-3"/>
    </source>
</evidence>
<evidence type="ECO:0000313" key="14">
    <source>
        <dbReference type="Proteomes" id="UP001153712"/>
    </source>
</evidence>
<feature type="compositionally biased region" description="Basic and acidic residues" evidence="11">
    <location>
        <begin position="372"/>
        <end position="388"/>
    </location>
</feature>
<dbReference type="OrthoDB" id="498125at2759"/>
<accession>A0A9N9THI3</accession>
<dbReference type="AlphaFoldDB" id="A0A9N9THI3"/>
<protein>
    <recommendedName>
        <fullName evidence="10">DNA-(apurinic or apyrimidinic site) endonuclease</fullName>
        <ecNumber evidence="10">3.1.-.-</ecNumber>
    </recommendedName>
</protein>
<dbReference type="GO" id="GO:0006284">
    <property type="term" value="P:base-excision repair"/>
    <property type="evidence" value="ECO:0007669"/>
    <property type="project" value="TreeGrafter"/>
</dbReference>
<feature type="binding site" evidence="8">
    <location>
        <position position="639"/>
    </location>
    <ligand>
        <name>Mg(2+)</name>
        <dbReference type="ChEBI" id="CHEBI:18420"/>
        <label>1</label>
    </ligand>
</feature>
<dbReference type="PANTHER" id="PTHR22748:SF6">
    <property type="entry name" value="DNA-(APURINIC OR APYRIMIDINIC SITE) ENDONUCLEASE"/>
    <property type="match status" value="1"/>
</dbReference>
<feature type="binding site" evidence="8">
    <location>
        <position position="498"/>
    </location>
    <ligand>
        <name>Mg(2+)</name>
        <dbReference type="ChEBI" id="CHEBI:18420"/>
        <label>1</label>
    </ligand>
</feature>
<feature type="binding site" evidence="8">
    <location>
        <position position="641"/>
    </location>
    <ligand>
        <name>Mg(2+)</name>
        <dbReference type="ChEBI" id="CHEBI:18420"/>
        <label>1</label>
    </ligand>
</feature>
<evidence type="ECO:0000256" key="8">
    <source>
        <dbReference type="PIRSR" id="PIRSR604808-2"/>
    </source>
</evidence>
<feature type="compositionally biased region" description="Acidic residues" evidence="11">
    <location>
        <begin position="111"/>
        <end position="120"/>
    </location>
</feature>
<dbReference type="CDD" id="cd09087">
    <property type="entry name" value="Ape1-like_AP-endo"/>
    <property type="match status" value="1"/>
</dbReference>
<feature type="compositionally biased region" description="Basic and acidic residues" evidence="11">
    <location>
        <begin position="294"/>
        <end position="312"/>
    </location>
</feature>
<feature type="active site" description="Proton donor/acceptor" evidence="7">
    <location>
        <position position="639"/>
    </location>
</feature>
<evidence type="ECO:0000256" key="1">
    <source>
        <dbReference type="ARBA" id="ARBA00000493"/>
    </source>
</evidence>
<feature type="site" description="Important for catalytic activity" evidence="9">
    <location>
        <position position="711"/>
    </location>
</feature>
<feature type="compositionally biased region" description="Acidic residues" evidence="11">
    <location>
        <begin position="313"/>
        <end position="324"/>
    </location>
</feature>
<dbReference type="GO" id="GO:0005634">
    <property type="term" value="C:nucleus"/>
    <property type="evidence" value="ECO:0007669"/>
    <property type="project" value="TreeGrafter"/>
</dbReference>
<evidence type="ECO:0000256" key="2">
    <source>
        <dbReference type="ARBA" id="ARBA00001936"/>
    </source>
</evidence>
<evidence type="ECO:0000256" key="4">
    <source>
        <dbReference type="ARBA" id="ARBA00022723"/>
    </source>
</evidence>
<gene>
    <name evidence="13" type="ORF">PHYEVI_LOCUS1378</name>
</gene>
<dbReference type="InterPro" id="IPR005135">
    <property type="entry name" value="Endo/exonuclease/phosphatase"/>
</dbReference>
<evidence type="ECO:0000256" key="6">
    <source>
        <dbReference type="ARBA" id="ARBA00022842"/>
    </source>
</evidence>
<evidence type="ECO:0000256" key="5">
    <source>
        <dbReference type="ARBA" id="ARBA00022801"/>
    </source>
</evidence>
<sequence>MPPKRKAATATAKSKVENEEVSTTNDVDQSETTTKRAKVIKSTTTKAAKGKVAVKEKRGKKNKVENDSEGEEQIPEPAPVPPKKKRAGKSKVEIDKEVKKTRTRKNNKLDDIEDPNQEESDGQKVDEADKDSEAEEEPVPVKRKRGVKAKVPEIEPEPVPVKNKRGRKAKIEVDKEAKKTNTRKNNKPEDKEDLTQEDAQIHSKAEDESETEEQLPEPLPVPAKNKRGRKAKIEDDKDTNKTNTRKNNKPEDTEDLNQEESDAQIPSKAEEDPEIEEPEPLPVPVKNKRGRKAKIQDDGEAKKTNTQKNDKLEDIEDLKEEESDAQNPSKAEKDSETEQQLPEHVPVKNKRGRKPKIEDAKDTDKTNTQMNDKPEDVEFVEDLNKEESDAQNPSKAEEDSETEQQLPEPLPVPVKNKRGGKAKIENDNEPKAVKAGKRKAEKPEDPNEEDPDVVPAKTTKVKKPLMNKVNTNWETIDFKCSKPNKDGKNHNIIISAWNTGGLRSWVNKECHEYLTHEKPDIICLQETKCAIDKIPEEIANLKDYQKYWTSSKDNDGYAGVGLLTVPKPKNVTYGINNEELDDEGRCITAEYEKFFLINVYVPNAGRKLVTLPKRLKWNEAFKRYVSKLDEQKPVIICGDMNVSHNEIDLARPKSNMKNAGFTREEREGMTEFLNSGYVDVYRELYPDQKDVYSFWSYMSNARAKNIGWRLDYFLTSERIISRVCDISYRTEVLGSDHCPLTLFINM</sequence>
<organism evidence="13 14">
    <name type="scientific">Phyllotreta striolata</name>
    <name type="common">Striped flea beetle</name>
    <name type="synonym">Crioceris striolata</name>
    <dbReference type="NCBI Taxonomy" id="444603"/>
    <lineage>
        <taxon>Eukaryota</taxon>
        <taxon>Metazoa</taxon>
        <taxon>Ecdysozoa</taxon>
        <taxon>Arthropoda</taxon>
        <taxon>Hexapoda</taxon>
        <taxon>Insecta</taxon>
        <taxon>Pterygota</taxon>
        <taxon>Neoptera</taxon>
        <taxon>Endopterygota</taxon>
        <taxon>Coleoptera</taxon>
        <taxon>Polyphaga</taxon>
        <taxon>Cucujiformia</taxon>
        <taxon>Chrysomeloidea</taxon>
        <taxon>Chrysomelidae</taxon>
        <taxon>Galerucinae</taxon>
        <taxon>Alticini</taxon>
        <taxon>Phyllotreta</taxon>
    </lineage>
</organism>
<feature type="binding site" evidence="8">
    <location>
        <position position="736"/>
    </location>
    <ligand>
        <name>Mg(2+)</name>
        <dbReference type="ChEBI" id="CHEBI:18420"/>
        <label>1</label>
    </ligand>
</feature>
<evidence type="ECO:0000256" key="10">
    <source>
        <dbReference type="RuleBase" id="RU362131"/>
    </source>
</evidence>
<feature type="compositionally biased region" description="Basic and acidic residues" evidence="11">
    <location>
        <begin position="231"/>
        <end position="240"/>
    </location>
</feature>
<feature type="site" description="Interaction with DNA substrate" evidence="9">
    <location>
        <position position="737"/>
    </location>
</feature>
<keyword evidence="4 8" id="KW-0479">Metal-binding</keyword>
<feature type="site" description="Transition state stabilizer" evidence="9">
    <location>
        <position position="641"/>
    </location>
</feature>
<dbReference type="NCBIfam" id="TIGR00195">
    <property type="entry name" value="exoDNase_III"/>
    <property type="match status" value="1"/>
</dbReference>
<keyword evidence="10" id="KW-0227">DNA damage</keyword>
<feature type="region of interest" description="Disordered" evidence="11">
    <location>
        <begin position="1"/>
        <end position="457"/>
    </location>
</feature>
<comment type="cofactor">
    <cofactor evidence="8 10">
        <name>Mg(2+)</name>
        <dbReference type="ChEBI" id="CHEBI:18420"/>
    </cofactor>
    <cofactor evidence="8 10">
        <name>Mn(2+)</name>
        <dbReference type="ChEBI" id="CHEBI:29035"/>
    </cofactor>
    <text evidence="8 10">Probably binds two magnesium or manganese ions per subunit.</text>
</comment>
<reference evidence="13" key="1">
    <citation type="submission" date="2022-01" db="EMBL/GenBank/DDBJ databases">
        <authorList>
            <person name="King R."/>
        </authorList>
    </citation>
    <scope>NUCLEOTIDE SEQUENCE</scope>
</reference>
<keyword evidence="14" id="KW-1185">Reference proteome</keyword>
<keyword evidence="5" id="KW-0378">Hydrolase</keyword>
<dbReference type="InterPro" id="IPR004808">
    <property type="entry name" value="AP_endonuc_1"/>
</dbReference>
<keyword evidence="10" id="KW-0234">DNA repair</keyword>
<dbReference type="PROSITE" id="PS00726">
    <property type="entry name" value="AP_NUCLEASE_F1_1"/>
    <property type="match status" value="1"/>
</dbReference>
<dbReference type="GO" id="GO:0008311">
    <property type="term" value="F:double-stranded DNA 3'-5' DNA exonuclease activity"/>
    <property type="evidence" value="ECO:0007669"/>
    <property type="project" value="UniProtKB-EC"/>
</dbReference>
<feature type="binding site" evidence="8">
    <location>
        <position position="737"/>
    </location>
    <ligand>
        <name>Mg(2+)</name>
        <dbReference type="ChEBI" id="CHEBI:18420"/>
        <label>1</label>
    </ligand>
</feature>
<dbReference type="PROSITE" id="PS00728">
    <property type="entry name" value="AP_NUCLEASE_F1_3"/>
    <property type="match status" value="1"/>
</dbReference>
<feature type="binding site" evidence="8">
    <location>
        <position position="526"/>
    </location>
    <ligand>
        <name>Mg(2+)</name>
        <dbReference type="ChEBI" id="CHEBI:18420"/>
        <label>1</label>
    </ligand>
</feature>
<dbReference type="GO" id="GO:0008081">
    <property type="term" value="F:phosphoric diester hydrolase activity"/>
    <property type="evidence" value="ECO:0007669"/>
    <property type="project" value="TreeGrafter"/>
</dbReference>
<evidence type="ECO:0000259" key="12">
    <source>
        <dbReference type="Pfam" id="PF03372"/>
    </source>
</evidence>
<keyword evidence="8" id="KW-0464">Manganese</keyword>
<evidence type="ECO:0000256" key="3">
    <source>
        <dbReference type="ARBA" id="ARBA00007092"/>
    </source>
</evidence>
<comment type="similarity">
    <text evidence="3 10">Belongs to the DNA repair enzymes AP/ExoA family.</text>
</comment>
<comment type="cofactor">
    <cofactor evidence="2">
        <name>Mn(2+)</name>
        <dbReference type="ChEBI" id="CHEBI:29035"/>
    </cofactor>
</comment>
<dbReference type="Proteomes" id="UP001153712">
    <property type="component" value="Chromosome 1"/>
</dbReference>
<dbReference type="EMBL" id="OU900094">
    <property type="protein sequence ID" value="CAG9854918.1"/>
    <property type="molecule type" value="Genomic_DNA"/>
</dbReference>
<dbReference type="GO" id="GO:0003906">
    <property type="term" value="F:DNA-(apurinic or apyrimidinic site) endonuclease activity"/>
    <property type="evidence" value="ECO:0007669"/>
    <property type="project" value="TreeGrafter"/>
</dbReference>
<feature type="domain" description="Endonuclease/exonuclease/phosphatase" evidence="12">
    <location>
        <begin position="497"/>
        <end position="737"/>
    </location>
</feature>
<name>A0A9N9THI3_PHYSR</name>